<dbReference type="PANTHER" id="PTHR40465">
    <property type="entry name" value="CHROMOSOME 1, WHOLE GENOME SHOTGUN SEQUENCE"/>
    <property type="match status" value="1"/>
</dbReference>
<name>A0A4V2MW91_9APHY</name>
<feature type="transmembrane region" description="Helical" evidence="1">
    <location>
        <begin position="119"/>
        <end position="146"/>
    </location>
</feature>
<keyword evidence="1" id="KW-0812">Transmembrane</keyword>
<keyword evidence="4" id="KW-1185">Reference proteome</keyword>
<dbReference type="Proteomes" id="UP000292702">
    <property type="component" value="Unassembled WGS sequence"/>
</dbReference>
<protein>
    <recommendedName>
        <fullName evidence="2">DUF6534 domain-containing protein</fullName>
    </recommendedName>
</protein>
<evidence type="ECO:0000313" key="3">
    <source>
        <dbReference type="EMBL" id="TCD65367.1"/>
    </source>
</evidence>
<gene>
    <name evidence="3" type="ORF">EIP91_002765</name>
</gene>
<dbReference type="Pfam" id="PF20152">
    <property type="entry name" value="DUF6534"/>
    <property type="match status" value="1"/>
</dbReference>
<dbReference type="OrthoDB" id="3270417at2759"/>
<dbReference type="PANTHER" id="PTHR40465:SF1">
    <property type="entry name" value="DUF6534 DOMAIN-CONTAINING PROTEIN"/>
    <property type="match status" value="1"/>
</dbReference>
<organism evidence="3 4">
    <name type="scientific">Steccherinum ochraceum</name>
    <dbReference type="NCBI Taxonomy" id="92696"/>
    <lineage>
        <taxon>Eukaryota</taxon>
        <taxon>Fungi</taxon>
        <taxon>Dikarya</taxon>
        <taxon>Basidiomycota</taxon>
        <taxon>Agaricomycotina</taxon>
        <taxon>Agaricomycetes</taxon>
        <taxon>Polyporales</taxon>
        <taxon>Steccherinaceae</taxon>
        <taxon>Steccherinum</taxon>
    </lineage>
</organism>
<proteinExistence type="predicted"/>
<keyword evidence="1" id="KW-1133">Transmembrane helix</keyword>
<feature type="domain" description="DUF6534" evidence="2">
    <location>
        <begin position="170"/>
        <end position="254"/>
    </location>
</feature>
<feature type="transmembrane region" description="Helical" evidence="1">
    <location>
        <begin position="197"/>
        <end position="223"/>
    </location>
</feature>
<evidence type="ECO:0000313" key="4">
    <source>
        <dbReference type="Proteomes" id="UP000292702"/>
    </source>
</evidence>
<keyword evidence="1" id="KW-0472">Membrane</keyword>
<feature type="transmembrane region" description="Helical" evidence="1">
    <location>
        <begin position="85"/>
        <end position="107"/>
    </location>
</feature>
<feature type="transmembrane region" description="Helical" evidence="1">
    <location>
        <begin position="48"/>
        <end position="65"/>
    </location>
</feature>
<evidence type="ECO:0000256" key="1">
    <source>
        <dbReference type="SAM" id="Phobius"/>
    </source>
</evidence>
<evidence type="ECO:0000259" key="2">
    <source>
        <dbReference type="Pfam" id="PF20152"/>
    </source>
</evidence>
<dbReference type="STRING" id="92696.A0A4V2MW91"/>
<accession>A0A4V2MW91</accession>
<sequence>MAAHPSIAEVQAGYFYTNIISMVLFGVSCAQAYIYAFNSQKDPLHVRLVAATVMFLELLHTALLVHNFYTVLITISGNPTAFDHIFWSTAISIVCEALLIVIVNGFYMRRVYILSNRNLFLLIVLAVLLFCRTAFTIASVTLMFVLEDWSKFRTDTGPKYTLGMSLGLLAANDFAMTVTLTFFLYRSRTGFKRTNHVLNTLIAYVVNTGCVTVICSVLVIVVFKALPQSMFFGGLVQLASKLYANSFFGMMNMRTLLRPHLQATTNTASLFPSGVFQARSTNTDSSDGFREASKIEHAGDSSKAQFVIA</sequence>
<dbReference type="AlphaFoldDB" id="A0A4V2MW91"/>
<dbReference type="EMBL" id="RWJN01000185">
    <property type="protein sequence ID" value="TCD65367.1"/>
    <property type="molecule type" value="Genomic_DNA"/>
</dbReference>
<comment type="caution">
    <text evidence="3">The sequence shown here is derived from an EMBL/GenBank/DDBJ whole genome shotgun (WGS) entry which is preliminary data.</text>
</comment>
<feature type="transmembrane region" description="Helical" evidence="1">
    <location>
        <begin position="166"/>
        <end position="185"/>
    </location>
</feature>
<reference evidence="3 4" key="1">
    <citation type="submission" date="2018-11" db="EMBL/GenBank/DDBJ databases">
        <title>Genome assembly of Steccherinum ochraceum LE-BIN_3174, the white-rot fungus of the Steccherinaceae family (The Residual Polyporoid clade, Polyporales, Basidiomycota).</title>
        <authorList>
            <person name="Fedorova T.V."/>
            <person name="Glazunova O.A."/>
            <person name="Landesman E.O."/>
            <person name="Moiseenko K.V."/>
            <person name="Psurtseva N.V."/>
            <person name="Savinova O.S."/>
            <person name="Shakhova N.V."/>
            <person name="Tyazhelova T.V."/>
            <person name="Vasina D.V."/>
        </authorList>
    </citation>
    <scope>NUCLEOTIDE SEQUENCE [LARGE SCALE GENOMIC DNA]</scope>
    <source>
        <strain evidence="3 4">LE-BIN_3174</strain>
    </source>
</reference>
<dbReference type="InterPro" id="IPR045339">
    <property type="entry name" value="DUF6534"/>
</dbReference>
<feature type="transmembrane region" description="Helical" evidence="1">
    <location>
        <begin position="15"/>
        <end position="36"/>
    </location>
</feature>